<evidence type="ECO:0000259" key="6">
    <source>
        <dbReference type="PROSITE" id="PS50016"/>
    </source>
</evidence>
<feature type="compositionally biased region" description="Polar residues" evidence="5">
    <location>
        <begin position="1398"/>
        <end position="1415"/>
    </location>
</feature>
<dbReference type="PANTHER" id="PTHR11477">
    <property type="entry name" value="TRANSCRIPTION FACTOR S-II ZINC FINGER DOMAIN-CONTAINING PROTEIN"/>
    <property type="match status" value="1"/>
</dbReference>
<dbReference type="GO" id="GO:0005634">
    <property type="term" value="C:nucleus"/>
    <property type="evidence" value="ECO:0007669"/>
    <property type="project" value="TreeGrafter"/>
</dbReference>
<dbReference type="InterPro" id="IPR001965">
    <property type="entry name" value="Znf_PHD"/>
</dbReference>
<feature type="compositionally biased region" description="Low complexity" evidence="5">
    <location>
        <begin position="735"/>
        <end position="750"/>
    </location>
</feature>
<feature type="compositionally biased region" description="Basic and acidic residues" evidence="5">
    <location>
        <begin position="1469"/>
        <end position="1493"/>
    </location>
</feature>
<feature type="compositionally biased region" description="Polar residues" evidence="5">
    <location>
        <begin position="272"/>
        <end position="283"/>
    </location>
</feature>
<dbReference type="CDD" id="cd21548">
    <property type="entry name" value="SPOC_PHF3"/>
    <property type="match status" value="1"/>
</dbReference>
<feature type="compositionally biased region" description="Basic and acidic residues" evidence="5">
    <location>
        <begin position="113"/>
        <end position="122"/>
    </location>
</feature>
<feature type="compositionally biased region" description="Basic and acidic residues" evidence="5">
    <location>
        <begin position="1529"/>
        <end position="1541"/>
    </location>
</feature>
<dbReference type="Proteomes" id="UP001181693">
    <property type="component" value="Unassembled WGS sequence"/>
</dbReference>
<dbReference type="Pfam" id="PF00628">
    <property type="entry name" value="PHD"/>
    <property type="match status" value="1"/>
</dbReference>
<dbReference type="GO" id="GO:0008270">
    <property type="term" value="F:zinc ion binding"/>
    <property type="evidence" value="ECO:0007669"/>
    <property type="project" value="UniProtKB-KW"/>
</dbReference>
<evidence type="ECO:0000313" key="9">
    <source>
        <dbReference type="Proteomes" id="UP001181693"/>
    </source>
</evidence>
<feature type="region of interest" description="Disordered" evidence="5">
    <location>
        <begin position="1703"/>
        <end position="1865"/>
    </location>
</feature>
<feature type="region of interest" description="Disordered" evidence="5">
    <location>
        <begin position="1231"/>
        <end position="1259"/>
    </location>
</feature>
<feature type="compositionally biased region" description="Low complexity" evidence="5">
    <location>
        <begin position="443"/>
        <end position="455"/>
    </location>
</feature>
<reference evidence="8" key="1">
    <citation type="thesis" date="2020" institute="ProQuest LLC" country="789 East Eisenhower Parkway, Ann Arbor, MI, USA">
        <title>Comparative Genomics and Chromosome Evolution.</title>
        <authorList>
            <person name="Mudd A.B."/>
        </authorList>
    </citation>
    <scope>NUCLEOTIDE SEQUENCE</scope>
    <source>
        <strain evidence="8">1538</strain>
        <tissue evidence="8">Blood</tissue>
    </source>
</reference>
<feature type="region of interest" description="Disordered" evidence="5">
    <location>
        <begin position="1182"/>
        <end position="1219"/>
    </location>
</feature>
<dbReference type="InterPro" id="IPR012921">
    <property type="entry name" value="SPOC_C"/>
</dbReference>
<keyword evidence="1" id="KW-0479">Metal-binding</keyword>
<feature type="compositionally biased region" description="Basic and acidic residues" evidence="5">
    <location>
        <begin position="472"/>
        <end position="490"/>
    </location>
</feature>
<dbReference type="SUPFAM" id="SSF46942">
    <property type="entry name" value="Elongation factor TFIIS domain 2"/>
    <property type="match status" value="1"/>
</dbReference>
<feature type="compositionally biased region" description="Basic and acidic residues" evidence="5">
    <location>
        <begin position="658"/>
        <end position="682"/>
    </location>
</feature>
<feature type="compositionally biased region" description="Basic and acidic residues" evidence="5">
    <location>
        <begin position="1504"/>
        <end position="1519"/>
    </location>
</feature>
<dbReference type="InterPro" id="IPR011011">
    <property type="entry name" value="Znf_FYVE_PHD"/>
</dbReference>
<dbReference type="EMBL" id="DYDO01000004">
    <property type="protein sequence ID" value="DBA26402.1"/>
    <property type="molecule type" value="Genomic_DNA"/>
</dbReference>
<sequence>MDVGVDKVTAVDINEEDDLILPDKNLNRMNEPSIKSLRKSPRLKAQESIRTLRPSTIEKTPNVVKVASPKRSITFRKDEVIDKTKDKEHILDSGSDDKKSNSTQTSRRSTRIANKEYKDKVATEQNNINKETSDKESSTINEILANAQSILEKDGNSENLHNDSLILLSANSEKSLEEHDLNNSQGDNLIHGVLEASVDEKVYNNENYQTDDKKPDVIYDKVHQELALLSGVVECDLGVKTLLHPEISVESMLQNTVGSSVQEHEPDKNSDVSENPNVSNKCNSLGDIPVVESLERNCPEVLESGSKLKSAEKEISVGSGFGKPIRNQKGAKKLKPSSAKIPTSTEKSTKNTASLRGVYPQHQKGRVQKANITHSEPPVLPDKSKIIKVTKKRPVSAKIHNIPQKTAIKQKTHSVEKIGNSSTLVKQLDDTLRDSQGCLKETSQTVSSHVCSRSSHSSDKSVTKQSSKMGSHLKDIGEQKEGSEHSEEKSKFKKSLPPRQRRSSKSVSVDEPPLFIPDNIPTVKKEGTEVKSPTDKYAWNPTRHCSSCRKLHGNRFMVGCGRCDDWFHGECVGLSLAQAQQMEVDDKEYICVKCCVEEERMDTSELCPSSDSQKTDLIQEHKTVEIDKPVTGCPGLPHEKPKQTDDAVKHKVKISKKSTGDSKSVLEKKDLEIKKHTSDRKSLHSATPSHRVSEEKREKSSKDFTAVPLHDEKTPKPGASEKQDIKRKKPEKKASSSSVPNSSPSTPKPSVDQIRQSVRQSLKDILLKRLSESSSKIPEERATKVSVKIEKELFSFYRDTDSKYKNKYRSLMFNLKDPKNNVLYKRVLRGDITPVHLIKMTPEELASKELAAWRQRENRHTIEMIEKEQREVERRPITKITHKGEIEIESDAPIKEPEVMDTEESVVKTVEKEEESHKDKDPPAESASDTTSQHKNHLFDLNCKICTGRMAPPAEDMSPKKVKVSMGTVRKQSEESESISETSAPGNIKMDILETEKPESPKETLFSAPSSEPFNITEAAEDESTFLSRLTYIWKGFLNMPSVAKFIIKAYPVSGSLDHLSEDLPDSIQVGGRISPQTVWDYVEKIKASGTKETCVIRFCPETEEDQISYTLLYSYFSSRKRYGVVANNMRQVKDMYLIPLGASEKIPHFFVPFDGPGLEARRPNLLLALIIRQKVKRQHSTSLDDDQLGTLSSVPEKKSRNNNDDDDDNEEDDDDENDFFNSFSAVLHKSRNRPQLSDNDEPQASVEPVPEAVKKEPPKPLRFLPGVLVGWENPQSALDLANKPLPVDDILQSLLGTTENLLHTFEHQPSVTITDQTSKEEKGLKDEIVATEILPDKDLEMDISPNIVEETKENQTLLIQSHSGKLTVSLKDKPPDVPTEVYLAKINLWPSDETIEKGNSSGSSDLNQDVESYGNSNISPVLEIKSSTDDDNTLSIDSSDNLVKPSKLMHIKRDPRQAATRSHINSPDSKDYEVSKNEEDTMQNKELSETTLRHKKNKNRKHSHDESDLPASRGDRSKSMLSFSSLKSETETAESSRTENTKNYPPDLLIDETDPLQQFRRALAANKSQSQTSNSSQAETSNKNSVPTFTGSFSPPLRLQQPPFLPLKSNPPPFPFQHTPTFPLQGSPIFSYPPHIPPLLPTPLGINFPRPPRFQSAESSIHNPLVAWHPTLQIPRQPHFFGPVTGGPLLNSEQVRYQTPQKLYHKDHRVQERRHSDPWDKPDRDRSFNRGSRSEHRQRFYSESHHSRDKRHEKELGSEKHADRDSERSRRRDKEKERSHDRDRKSRDESHKEKERSRVSHSDKSSDSRASKERRSSDKSKSEDRGHDKDKTRDRNRDREDEKDKDRHHKDRSRDHSDKSKSKR</sequence>
<dbReference type="InterPro" id="IPR036575">
    <property type="entry name" value="TFIIS_cen_dom_sf"/>
</dbReference>
<accession>A0AAV3AQV6</accession>
<feature type="region of interest" description="Disordered" evidence="5">
    <location>
        <begin position="256"/>
        <end position="284"/>
    </location>
</feature>
<feature type="compositionally biased region" description="Basic and acidic residues" evidence="5">
    <location>
        <begin position="691"/>
        <end position="702"/>
    </location>
</feature>
<keyword evidence="2 4" id="KW-0863">Zinc-finger</keyword>
<evidence type="ECO:0000256" key="5">
    <source>
        <dbReference type="SAM" id="MobiDB-lite"/>
    </source>
</evidence>
<dbReference type="Gene3D" id="1.10.472.30">
    <property type="entry name" value="Transcription elongation factor S-II, central domain"/>
    <property type="match status" value="1"/>
</dbReference>
<evidence type="ECO:0000313" key="8">
    <source>
        <dbReference type="EMBL" id="DBA26402.1"/>
    </source>
</evidence>
<dbReference type="Gene3D" id="3.30.40.10">
    <property type="entry name" value="Zinc/RING finger domain, C3HC4 (zinc finger)"/>
    <property type="match status" value="1"/>
</dbReference>
<dbReference type="CDD" id="cd15638">
    <property type="entry name" value="PHD_PHF3"/>
    <property type="match status" value="1"/>
</dbReference>
<feature type="region of interest" description="Disordered" evidence="5">
    <location>
        <begin position="1446"/>
        <end position="1551"/>
    </location>
</feature>
<feature type="compositionally biased region" description="Acidic residues" evidence="5">
    <location>
        <begin position="1205"/>
        <end position="1219"/>
    </location>
</feature>
<keyword evidence="3" id="KW-0862">Zinc</keyword>
<dbReference type="SUPFAM" id="SSF57903">
    <property type="entry name" value="FYVE/PHD zinc finger"/>
    <property type="match status" value="1"/>
</dbReference>
<feature type="compositionally biased region" description="Low complexity" evidence="5">
    <location>
        <begin position="1565"/>
        <end position="1583"/>
    </location>
</feature>
<feature type="compositionally biased region" description="Low complexity" evidence="5">
    <location>
        <begin position="1593"/>
        <end position="1603"/>
    </location>
</feature>
<feature type="region of interest" description="Disordered" evidence="5">
    <location>
        <begin position="1565"/>
        <end position="1623"/>
    </location>
</feature>
<feature type="compositionally biased region" description="Basic and acidic residues" evidence="5">
    <location>
        <begin position="86"/>
        <end position="100"/>
    </location>
</feature>
<feature type="compositionally biased region" description="Basic and acidic residues" evidence="5">
    <location>
        <begin position="1853"/>
        <end position="1865"/>
    </location>
</feature>
<feature type="compositionally biased region" description="Basic residues" evidence="5">
    <location>
        <begin position="1494"/>
        <end position="1503"/>
    </location>
</feature>
<evidence type="ECO:0000256" key="1">
    <source>
        <dbReference type="ARBA" id="ARBA00022723"/>
    </source>
</evidence>
<keyword evidence="9" id="KW-1185">Reference proteome</keyword>
<comment type="caution">
    <text evidence="8">The sequence shown here is derived from an EMBL/GenBank/DDBJ whole genome shotgun (WGS) entry which is preliminary data.</text>
</comment>
<feature type="compositionally biased region" description="Basic and acidic residues" evidence="5">
    <location>
        <begin position="905"/>
        <end position="923"/>
    </location>
</feature>
<dbReference type="InterPro" id="IPR003618">
    <property type="entry name" value="TFIIS_cen_dom"/>
</dbReference>
<dbReference type="Pfam" id="PF07500">
    <property type="entry name" value="TFIIS_M"/>
    <property type="match status" value="1"/>
</dbReference>
<evidence type="ECO:0000256" key="4">
    <source>
        <dbReference type="PROSITE-ProRule" id="PRU00146"/>
    </source>
</evidence>
<feature type="compositionally biased region" description="Pro residues" evidence="5">
    <location>
        <begin position="1604"/>
        <end position="1616"/>
    </location>
</feature>
<dbReference type="SMART" id="SM00510">
    <property type="entry name" value="TFS2M"/>
    <property type="match status" value="1"/>
</dbReference>
<feature type="compositionally biased region" description="Basic and acidic residues" evidence="5">
    <location>
        <begin position="523"/>
        <end position="534"/>
    </location>
</feature>
<evidence type="ECO:0000256" key="3">
    <source>
        <dbReference type="ARBA" id="ARBA00022833"/>
    </source>
</evidence>
<dbReference type="InterPro" id="IPR019786">
    <property type="entry name" value="Zinc_finger_PHD-type_CS"/>
</dbReference>
<feature type="compositionally biased region" description="Basic and acidic residues" evidence="5">
    <location>
        <begin position="889"/>
        <end position="898"/>
    </location>
</feature>
<evidence type="ECO:0000256" key="2">
    <source>
        <dbReference type="ARBA" id="ARBA00022771"/>
    </source>
</evidence>
<dbReference type="PROSITE" id="PS50016">
    <property type="entry name" value="ZF_PHD_2"/>
    <property type="match status" value="1"/>
</dbReference>
<feature type="region of interest" description="Disordered" evidence="5">
    <location>
        <begin position="968"/>
        <end position="989"/>
    </location>
</feature>
<protein>
    <recommendedName>
        <fullName evidence="10">PHD finger protein 3</fullName>
    </recommendedName>
</protein>
<dbReference type="GO" id="GO:0006351">
    <property type="term" value="P:DNA-templated transcription"/>
    <property type="evidence" value="ECO:0007669"/>
    <property type="project" value="InterPro"/>
</dbReference>
<feature type="region of interest" description="Disordered" evidence="5">
    <location>
        <begin position="626"/>
        <end position="754"/>
    </location>
</feature>
<feature type="domain" description="TFIIS central" evidence="7">
    <location>
        <begin position="754"/>
        <end position="873"/>
    </location>
</feature>
<feature type="compositionally biased region" description="Polar residues" evidence="5">
    <location>
        <begin position="340"/>
        <end position="351"/>
    </location>
</feature>
<evidence type="ECO:0008006" key="10">
    <source>
        <dbReference type="Google" id="ProtNLM"/>
    </source>
</evidence>
<name>A0AAV3AQV6_PYXAD</name>
<evidence type="ECO:0000259" key="7">
    <source>
        <dbReference type="PROSITE" id="PS51321"/>
    </source>
</evidence>
<dbReference type="Pfam" id="PF07744">
    <property type="entry name" value="SPOC"/>
    <property type="match status" value="1"/>
</dbReference>
<feature type="compositionally biased region" description="Basic residues" evidence="5">
    <location>
        <begin position="491"/>
        <end position="504"/>
    </location>
</feature>
<dbReference type="InterPro" id="IPR019787">
    <property type="entry name" value="Znf_PHD-finger"/>
</dbReference>
<gene>
    <name evidence="8" type="ORF">GDO54_010671</name>
</gene>
<dbReference type="PROSITE" id="PS01359">
    <property type="entry name" value="ZF_PHD_1"/>
    <property type="match status" value="1"/>
</dbReference>
<feature type="region of interest" description="Disordered" evidence="5">
    <location>
        <begin position="889"/>
        <end position="935"/>
    </location>
</feature>
<dbReference type="SMART" id="SM00249">
    <property type="entry name" value="PHD"/>
    <property type="match status" value="1"/>
</dbReference>
<dbReference type="PROSITE" id="PS51321">
    <property type="entry name" value="TFIIS_CENTRAL"/>
    <property type="match status" value="1"/>
</dbReference>
<feature type="compositionally biased region" description="Basic and acidic residues" evidence="5">
    <location>
        <begin position="709"/>
        <end position="724"/>
    </location>
</feature>
<feature type="compositionally biased region" description="Basic and acidic residues" evidence="5">
    <location>
        <begin position="262"/>
        <end position="271"/>
    </location>
</feature>
<feature type="domain" description="PHD-type" evidence="6">
    <location>
        <begin position="542"/>
        <end position="597"/>
    </location>
</feature>
<feature type="region of interest" description="Disordered" evidence="5">
    <location>
        <begin position="1396"/>
        <end position="1415"/>
    </location>
</feature>
<feature type="compositionally biased region" description="Basic and acidic residues" evidence="5">
    <location>
        <begin position="1710"/>
        <end position="1846"/>
    </location>
</feature>
<proteinExistence type="predicted"/>
<dbReference type="PANTHER" id="PTHR11477:SF10">
    <property type="entry name" value="PHD FINGER PROTEIN 3"/>
    <property type="match status" value="1"/>
</dbReference>
<feature type="region of interest" description="Disordered" evidence="5">
    <location>
        <begin position="319"/>
        <end position="351"/>
    </location>
</feature>
<feature type="region of interest" description="Disordered" evidence="5">
    <location>
        <begin position="86"/>
        <end position="140"/>
    </location>
</feature>
<feature type="compositionally biased region" description="Basic and acidic residues" evidence="5">
    <location>
        <begin position="637"/>
        <end position="649"/>
    </location>
</feature>
<organism evidence="8 9">
    <name type="scientific">Pyxicephalus adspersus</name>
    <name type="common">African bullfrog</name>
    <dbReference type="NCBI Taxonomy" id="30357"/>
    <lineage>
        <taxon>Eukaryota</taxon>
        <taxon>Metazoa</taxon>
        <taxon>Chordata</taxon>
        <taxon>Craniata</taxon>
        <taxon>Vertebrata</taxon>
        <taxon>Euteleostomi</taxon>
        <taxon>Amphibia</taxon>
        <taxon>Batrachia</taxon>
        <taxon>Anura</taxon>
        <taxon>Neobatrachia</taxon>
        <taxon>Ranoidea</taxon>
        <taxon>Pyxicephalidae</taxon>
        <taxon>Pyxicephalinae</taxon>
        <taxon>Pyxicephalus</taxon>
    </lineage>
</organism>
<feature type="region of interest" description="Disordered" evidence="5">
    <location>
        <begin position="441"/>
        <end position="534"/>
    </location>
</feature>
<dbReference type="InterPro" id="IPR013083">
    <property type="entry name" value="Znf_RING/FYVE/PHD"/>
</dbReference>